<accession>A0A1M6G4E1</accession>
<dbReference type="Pfam" id="PF01408">
    <property type="entry name" value="GFO_IDH_MocA"/>
    <property type="match status" value="1"/>
</dbReference>
<dbReference type="GO" id="GO:0000166">
    <property type="term" value="F:nucleotide binding"/>
    <property type="evidence" value="ECO:0007669"/>
    <property type="project" value="InterPro"/>
</dbReference>
<sequence>MHLVYFGEVLAAGVPGLDSKSGYVWAPDAPDIVASRLAAGELAGVCDTFSELLEKSDAIMILTRDGRTHRKYAEMCIENHKPVFVDKPFACDKQDALAMIEAARKHHVPIMGGSTLCWLPETESVRRSAKDASEITIQFMADWESPYGGWYYYGSHLTDLCACVGGCDAKGFEAKREGRNVTASVFYDGLAVKLVSSPDINDLSFHIAYKTGNSQQILVPNYERCYRFGMERFSDMLINNQSVYPERLLFSVNLLDSIIKRLSK</sequence>
<evidence type="ECO:0000256" key="2">
    <source>
        <dbReference type="ARBA" id="ARBA00023002"/>
    </source>
</evidence>
<dbReference type="EMBL" id="FQZP01000021">
    <property type="protein sequence ID" value="SHJ04799.1"/>
    <property type="molecule type" value="Genomic_DNA"/>
</dbReference>
<evidence type="ECO:0000313" key="4">
    <source>
        <dbReference type="EMBL" id="SHJ04799.1"/>
    </source>
</evidence>
<organism evidence="4 5">
    <name type="scientific">Thermoclostridium caenicola</name>
    <dbReference type="NCBI Taxonomy" id="659425"/>
    <lineage>
        <taxon>Bacteria</taxon>
        <taxon>Bacillati</taxon>
        <taxon>Bacillota</taxon>
        <taxon>Clostridia</taxon>
        <taxon>Eubacteriales</taxon>
        <taxon>Oscillospiraceae</taxon>
        <taxon>Thermoclostridium</taxon>
    </lineage>
</organism>
<dbReference type="InterPro" id="IPR036291">
    <property type="entry name" value="NAD(P)-bd_dom_sf"/>
</dbReference>
<keyword evidence="5" id="KW-1185">Reference proteome</keyword>
<proteinExistence type="inferred from homology"/>
<protein>
    <submittedName>
        <fullName evidence="4">Oxidoreductase family, NAD-binding Rossmann fold</fullName>
    </submittedName>
</protein>
<dbReference type="AlphaFoldDB" id="A0A1M6G4E1"/>
<feature type="domain" description="Gfo/Idh/MocA-like oxidoreductase N-terminal" evidence="3">
    <location>
        <begin position="45"/>
        <end position="111"/>
    </location>
</feature>
<name>A0A1M6G4E1_9FIRM</name>
<evidence type="ECO:0000256" key="1">
    <source>
        <dbReference type="ARBA" id="ARBA00010928"/>
    </source>
</evidence>
<dbReference type="SUPFAM" id="SSF51735">
    <property type="entry name" value="NAD(P)-binding Rossmann-fold domains"/>
    <property type="match status" value="1"/>
</dbReference>
<dbReference type="InterPro" id="IPR000683">
    <property type="entry name" value="Gfo/Idh/MocA-like_OxRdtase_N"/>
</dbReference>
<dbReference type="OrthoDB" id="9815825at2"/>
<dbReference type="PANTHER" id="PTHR43708:SF5">
    <property type="entry name" value="CONSERVED EXPRESSED OXIDOREDUCTASE (EUROFUNG)-RELATED"/>
    <property type="match status" value="1"/>
</dbReference>
<comment type="similarity">
    <text evidence="1">Belongs to the Gfo/Idh/MocA family.</text>
</comment>
<dbReference type="Proteomes" id="UP000324781">
    <property type="component" value="Unassembled WGS sequence"/>
</dbReference>
<dbReference type="RefSeq" id="WP_149678657.1">
    <property type="nucleotide sequence ID" value="NZ_FQZP01000021.1"/>
</dbReference>
<reference evidence="4 5" key="1">
    <citation type="submission" date="2016-11" db="EMBL/GenBank/DDBJ databases">
        <authorList>
            <person name="Varghese N."/>
            <person name="Submissions S."/>
        </authorList>
    </citation>
    <scope>NUCLEOTIDE SEQUENCE [LARGE SCALE GENOMIC DNA]</scope>
    <source>
        <strain evidence="4 5">DSM 19027</strain>
    </source>
</reference>
<dbReference type="InterPro" id="IPR051317">
    <property type="entry name" value="Gfo/Idh/MocA_oxidoreduct"/>
</dbReference>
<evidence type="ECO:0000313" key="5">
    <source>
        <dbReference type="Proteomes" id="UP000324781"/>
    </source>
</evidence>
<dbReference type="Gene3D" id="3.40.50.720">
    <property type="entry name" value="NAD(P)-binding Rossmann-like Domain"/>
    <property type="match status" value="1"/>
</dbReference>
<gene>
    <name evidence="4" type="ORF">SAMN05444373_102117</name>
</gene>
<dbReference type="GO" id="GO:0016491">
    <property type="term" value="F:oxidoreductase activity"/>
    <property type="evidence" value="ECO:0007669"/>
    <property type="project" value="UniProtKB-KW"/>
</dbReference>
<dbReference type="PANTHER" id="PTHR43708">
    <property type="entry name" value="CONSERVED EXPRESSED OXIDOREDUCTASE (EUROFUNG)"/>
    <property type="match status" value="1"/>
</dbReference>
<keyword evidence="2" id="KW-0560">Oxidoreductase</keyword>
<evidence type="ECO:0000259" key="3">
    <source>
        <dbReference type="Pfam" id="PF01408"/>
    </source>
</evidence>